<proteinExistence type="predicted"/>
<protein>
    <recommendedName>
        <fullName evidence="3">N-acetyltransferase domain-containing protein</fullName>
    </recommendedName>
</protein>
<name>A0ABQ4A7S3_9ACTN</name>
<evidence type="ECO:0000313" key="1">
    <source>
        <dbReference type="EMBL" id="GIE26848.1"/>
    </source>
</evidence>
<dbReference type="Proteomes" id="UP000603200">
    <property type="component" value="Unassembled WGS sequence"/>
</dbReference>
<accession>A0ABQ4A7S3</accession>
<gene>
    <name evidence="1" type="ORF">Ahu01nite_099500</name>
</gene>
<dbReference type="SUPFAM" id="SSF55729">
    <property type="entry name" value="Acyl-CoA N-acyltransferases (Nat)"/>
    <property type="match status" value="1"/>
</dbReference>
<evidence type="ECO:0000313" key="2">
    <source>
        <dbReference type="Proteomes" id="UP000603200"/>
    </source>
</evidence>
<organism evidence="1 2">
    <name type="scientific">Winogradskya humida</name>
    <dbReference type="NCBI Taxonomy" id="113566"/>
    <lineage>
        <taxon>Bacteria</taxon>
        <taxon>Bacillati</taxon>
        <taxon>Actinomycetota</taxon>
        <taxon>Actinomycetes</taxon>
        <taxon>Micromonosporales</taxon>
        <taxon>Micromonosporaceae</taxon>
        <taxon>Winogradskya</taxon>
    </lineage>
</organism>
<dbReference type="EMBL" id="BOMN01000155">
    <property type="protein sequence ID" value="GIE26848.1"/>
    <property type="molecule type" value="Genomic_DNA"/>
</dbReference>
<evidence type="ECO:0008006" key="3">
    <source>
        <dbReference type="Google" id="ProtNLM"/>
    </source>
</evidence>
<reference evidence="1 2" key="1">
    <citation type="submission" date="2021-01" db="EMBL/GenBank/DDBJ databases">
        <title>Whole genome shotgun sequence of Actinoplanes humidus NBRC 14915.</title>
        <authorList>
            <person name="Komaki H."/>
            <person name="Tamura T."/>
        </authorList>
    </citation>
    <scope>NUCLEOTIDE SEQUENCE [LARGE SCALE GENOMIC DNA]</scope>
    <source>
        <strain evidence="1 2">NBRC 14915</strain>
    </source>
</reference>
<dbReference type="InterPro" id="IPR016181">
    <property type="entry name" value="Acyl_CoA_acyltransferase"/>
</dbReference>
<sequence length="185" mass="21070">MTITALRSNPTVPDIDEAWALYTDLFAEVNTAAAQRHLMTPDEFATVFHDPRILKFYARDQAGKLAGMAVLTQYLEAWPLISPPFFARRWPEHFRRRAIWYVGFVGMMPRHLHGFRELVRDMYAHISSNNGIAVADFCTHNVTRRRLPAITLKLLAGINPDTTMQTADTQSFVAYDFDPANGDAR</sequence>
<comment type="caution">
    <text evidence="1">The sequence shown here is derived from an EMBL/GenBank/DDBJ whole genome shotgun (WGS) entry which is preliminary data.</text>
</comment>
<dbReference type="RefSeq" id="WP_203843737.1">
    <property type="nucleotide sequence ID" value="NZ_BAAATV010000047.1"/>
</dbReference>
<keyword evidence="2" id="KW-1185">Reference proteome</keyword>